<dbReference type="InterPro" id="IPR029044">
    <property type="entry name" value="Nucleotide-diphossugar_trans"/>
</dbReference>
<keyword evidence="15" id="KW-1185">Reference proteome</keyword>
<sequence>MASDPCLQGSVAEETRRIRWFIAVAVLCVGIVGTFLFAVSLSPRGINWLEWLAIPLFAILFGWIGFSFVVATMGLFRLLRARTPKPDAVVGRAEEKPTAVLVPVYNESPADVFARVEAMVRGLGRDQAFDFFVLSDTNDSEVWLAEELAWSQLMDRLEELGDSKCNVYYRHRRENISRKAGNIADFCRRWSDPYDFMIVLDADSLLEPETMTEMVRRMRDDERLGILQVPPTPIGRESLFARLQQFAAAAYGPVFCEGFDAWAGEQGNYWGHNAIIRVEAFCDCCDLPVLPGQAPLGGEILSHDFVEASLLVRSGWKVKLANDLGGSYEECPTTLTDYAMRDQRWCQGNMQHSRLLLSEGFHPTSRLHFLSGVLAYASSPLWIVFTCLCIGGWFWEQAFETEGVSVVSRLGVSASAIQLGLFATAMAMLLIPKFYGYLATVARGRAWRFGGAFSMLGSVLFEIVMSVLLSPIMAILHTRFVVSTLRGRKVRWASQQRGEHGVTLGQAFRDYGVLSMLGIGITAAAFAWAPSWAVWFLPVTVGLILAVPLAMALASRSIGKMLARVHMLVIPQEVDVPDVYQIYAQSLLDQQKYWSSLPKTSMLEQMIEDPNYFHIHHGVVTASESQYAMTDSQRMRIRESSRKRSGANPMSFSFDFSEVPDELRRSLLSDVDFLRELHVGKHAQPKRVAVAAG</sequence>
<keyword evidence="11 12" id="KW-0472">Membrane</keyword>
<dbReference type="CDD" id="cd04191">
    <property type="entry name" value="Glucan_BSP_MdoH"/>
    <property type="match status" value="1"/>
</dbReference>
<dbReference type="Gene3D" id="3.90.550.10">
    <property type="entry name" value="Spore Coat Polysaccharide Biosynthesis Protein SpsA, Chain A"/>
    <property type="match status" value="1"/>
</dbReference>
<organism evidence="14 15">
    <name type="scientific">Rhodopirellula halodulae</name>
    <dbReference type="NCBI Taxonomy" id="2894198"/>
    <lineage>
        <taxon>Bacteria</taxon>
        <taxon>Pseudomonadati</taxon>
        <taxon>Planctomycetota</taxon>
        <taxon>Planctomycetia</taxon>
        <taxon>Pirellulales</taxon>
        <taxon>Pirellulaceae</taxon>
        <taxon>Rhodopirellula</taxon>
    </lineage>
</organism>
<feature type="transmembrane region" description="Helical" evidence="12">
    <location>
        <begin position="535"/>
        <end position="554"/>
    </location>
</feature>
<evidence type="ECO:0000256" key="9">
    <source>
        <dbReference type="ARBA" id="ARBA00022692"/>
    </source>
</evidence>
<evidence type="ECO:0000256" key="10">
    <source>
        <dbReference type="ARBA" id="ARBA00022989"/>
    </source>
</evidence>
<keyword evidence="10 12" id="KW-1133">Transmembrane helix</keyword>
<feature type="transmembrane region" description="Helical" evidence="12">
    <location>
        <begin position="508"/>
        <end position="529"/>
    </location>
</feature>
<keyword evidence="6" id="KW-0997">Cell inner membrane</keyword>
<dbReference type="Pfam" id="PF13632">
    <property type="entry name" value="Glyco_trans_2_3"/>
    <property type="match status" value="1"/>
</dbReference>
<comment type="pathway">
    <text evidence="2">Glycan metabolism; osmoregulated periplasmic glucan (OPG) biosynthesis.</text>
</comment>
<gene>
    <name evidence="14" type="primary">mdoH</name>
    <name evidence="14" type="ORF">LOC71_04255</name>
</gene>
<keyword evidence="7 14" id="KW-0328">Glycosyltransferase</keyword>
<evidence type="ECO:0000256" key="2">
    <source>
        <dbReference type="ARBA" id="ARBA00005001"/>
    </source>
</evidence>
<dbReference type="NCBIfam" id="NF003958">
    <property type="entry name" value="PRK05454.2-1"/>
    <property type="match status" value="1"/>
</dbReference>
<keyword evidence="9 12" id="KW-0812">Transmembrane</keyword>
<dbReference type="InterPro" id="IPR050321">
    <property type="entry name" value="Glycosyltr_2/OpgH_subfam"/>
</dbReference>
<dbReference type="PANTHER" id="PTHR43867:SF5">
    <property type="entry name" value="GLUCANS BIOSYNTHESIS GLUCOSYLTRANSFERASE H"/>
    <property type="match status" value="1"/>
</dbReference>
<dbReference type="RefSeq" id="WP_230271625.1">
    <property type="nucleotide sequence ID" value="NZ_JAJKFW010000006.1"/>
</dbReference>
<evidence type="ECO:0000256" key="1">
    <source>
        <dbReference type="ARBA" id="ARBA00004429"/>
    </source>
</evidence>
<evidence type="ECO:0000256" key="6">
    <source>
        <dbReference type="ARBA" id="ARBA00022519"/>
    </source>
</evidence>
<dbReference type="GO" id="GO:0016757">
    <property type="term" value="F:glycosyltransferase activity"/>
    <property type="evidence" value="ECO:0007669"/>
    <property type="project" value="UniProtKB-KW"/>
</dbReference>
<comment type="caution">
    <text evidence="14">The sequence shown here is derived from an EMBL/GenBank/DDBJ whole genome shotgun (WGS) entry which is preliminary data.</text>
</comment>
<dbReference type="Proteomes" id="UP001430306">
    <property type="component" value="Unassembled WGS sequence"/>
</dbReference>
<keyword evidence="5" id="KW-1003">Cell membrane</keyword>
<evidence type="ECO:0000313" key="15">
    <source>
        <dbReference type="Proteomes" id="UP001430306"/>
    </source>
</evidence>
<accession>A0ABS8ND55</accession>
<evidence type="ECO:0000256" key="5">
    <source>
        <dbReference type="ARBA" id="ARBA00022475"/>
    </source>
</evidence>
<evidence type="ECO:0000313" key="14">
    <source>
        <dbReference type="EMBL" id="MCC9641474.1"/>
    </source>
</evidence>
<feature type="transmembrane region" description="Helical" evidence="12">
    <location>
        <begin position="373"/>
        <end position="395"/>
    </location>
</feature>
<name>A0ABS8ND55_9BACT</name>
<feature type="transmembrane region" description="Helical" evidence="12">
    <location>
        <begin position="20"/>
        <end position="39"/>
    </location>
</feature>
<keyword evidence="8 14" id="KW-0808">Transferase</keyword>
<evidence type="ECO:0000256" key="3">
    <source>
        <dbReference type="ARBA" id="ARBA00009337"/>
    </source>
</evidence>
<dbReference type="NCBIfam" id="NF003962">
    <property type="entry name" value="PRK05454.2-5"/>
    <property type="match status" value="1"/>
</dbReference>
<feature type="domain" description="Glycosyltransferase 2-like" evidence="13">
    <location>
        <begin position="198"/>
        <end position="391"/>
    </location>
</feature>
<comment type="similarity">
    <text evidence="3">Belongs to the glycosyltransferase 2 family. OpgH subfamily.</text>
</comment>
<protein>
    <recommendedName>
        <fullName evidence="4">Glucans biosynthesis glucosyltransferase H</fullName>
    </recommendedName>
</protein>
<reference evidence="14" key="1">
    <citation type="submission" date="2021-11" db="EMBL/GenBank/DDBJ databases">
        <title>Genome sequence.</title>
        <authorList>
            <person name="Sun Q."/>
        </authorList>
    </citation>
    <scope>NUCLEOTIDE SEQUENCE</scope>
    <source>
        <strain evidence="14">JC740</strain>
    </source>
</reference>
<feature type="transmembrane region" description="Helical" evidence="12">
    <location>
        <begin position="447"/>
        <end position="465"/>
    </location>
</feature>
<evidence type="ECO:0000259" key="13">
    <source>
        <dbReference type="Pfam" id="PF13632"/>
    </source>
</evidence>
<proteinExistence type="inferred from homology"/>
<evidence type="ECO:0000256" key="4">
    <source>
        <dbReference type="ARBA" id="ARBA00020585"/>
    </source>
</evidence>
<dbReference type="PANTHER" id="PTHR43867">
    <property type="entry name" value="CELLULOSE SYNTHASE CATALYTIC SUBUNIT A [UDP-FORMING]"/>
    <property type="match status" value="1"/>
</dbReference>
<evidence type="ECO:0000256" key="7">
    <source>
        <dbReference type="ARBA" id="ARBA00022676"/>
    </source>
</evidence>
<feature type="transmembrane region" description="Helical" evidence="12">
    <location>
        <begin position="51"/>
        <end position="76"/>
    </location>
</feature>
<feature type="transmembrane region" description="Helical" evidence="12">
    <location>
        <begin position="415"/>
        <end position="435"/>
    </location>
</feature>
<evidence type="ECO:0000256" key="11">
    <source>
        <dbReference type="ARBA" id="ARBA00023136"/>
    </source>
</evidence>
<dbReference type="SUPFAM" id="SSF53448">
    <property type="entry name" value="Nucleotide-diphospho-sugar transferases"/>
    <property type="match status" value="1"/>
</dbReference>
<dbReference type="EMBL" id="JAJKFW010000006">
    <property type="protein sequence ID" value="MCC9641474.1"/>
    <property type="molecule type" value="Genomic_DNA"/>
</dbReference>
<comment type="subcellular location">
    <subcellularLocation>
        <location evidence="1">Cell inner membrane</location>
        <topology evidence="1">Multi-pass membrane protein</topology>
    </subcellularLocation>
</comment>
<dbReference type="InterPro" id="IPR001173">
    <property type="entry name" value="Glyco_trans_2-like"/>
</dbReference>
<evidence type="ECO:0000256" key="8">
    <source>
        <dbReference type="ARBA" id="ARBA00022679"/>
    </source>
</evidence>
<evidence type="ECO:0000256" key="12">
    <source>
        <dbReference type="SAM" id="Phobius"/>
    </source>
</evidence>